<dbReference type="InterPro" id="IPR019734">
    <property type="entry name" value="TPR_rpt"/>
</dbReference>
<dbReference type="PANTHER" id="PTHR43289:SF34">
    <property type="entry name" value="SERINE_THREONINE-PROTEIN KINASE YBDM-RELATED"/>
    <property type="match status" value="1"/>
</dbReference>
<dbReference type="PROSITE" id="PS00108">
    <property type="entry name" value="PROTEIN_KINASE_ST"/>
    <property type="match status" value="1"/>
</dbReference>
<evidence type="ECO:0000256" key="7">
    <source>
        <dbReference type="PROSITE-ProRule" id="PRU00339"/>
    </source>
</evidence>
<dbReference type="SUPFAM" id="SSF48452">
    <property type="entry name" value="TPR-like"/>
    <property type="match status" value="1"/>
</dbReference>
<evidence type="ECO:0000256" key="5">
    <source>
        <dbReference type="ARBA" id="ARBA00022777"/>
    </source>
</evidence>
<evidence type="ECO:0000256" key="1">
    <source>
        <dbReference type="ARBA" id="ARBA00012513"/>
    </source>
</evidence>
<evidence type="ECO:0000259" key="8">
    <source>
        <dbReference type="PROSITE" id="PS50011"/>
    </source>
</evidence>
<keyword evidence="7" id="KW-0802">TPR repeat</keyword>
<gene>
    <name evidence="9" type="primary">stkP_2</name>
    <name evidence="9" type="ORF">Pla133_13510</name>
</gene>
<dbReference type="Gene3D" id="1.25.40.10">
    <property type="entry name" value="Tetratricopeptide repeat domain"/>
    <property type="match status" value="1"/>
</dbReference>
<dbReference type="InterPro" id="IPR011009">
    <property type="entry name" value="Kinase-like_dom_sf"/>
</dbReference>
<dbReference type="PROSITE" id="PS50005">
    <property type="entry name" value="TPR"/>
    <property type="match status" value="1"/>
</dbReference>
<keyword evidence="10" id="KW-1185">Reference proteome</keyword>
<organism evidence="9 10">
    <name type="scientific">Engelhardtia mirabilis</name>
    <dbReference type="NCBI Taxonomy" id="2528011"/>
    <lineage>
        <taxon>Bacteria</taxon>
        <taxon>Pseudomonadati</taxon>
        <taxon>Planctomycetota</taxon>
        <taxon>Planctomycetia</taxon>
        <taxon>Planctomycetia incertae sedis</taxon>
        <taxon>Engelhardtia</taxon>
    </lineage>
</organism>
<evidence type="ECO:0000313" key="9">
    <source>
        <dbReference type="EMBL" id="QDU66284.1"/>
    </source>
</evidence>
<evidence type="ECO:0000256" key="4">
    <source>
        <dbReference type="ARBA" id="ARBA00022741"/>
    </source>
</evidence>
<evidence type="ECO:0000313" key="10">
    <source>
        <dbReference type="Proteomes" id="UP000316921"/>
    </source>
</evidence>
<dbReference type="GO" id="GO:0005524">
    <property type="term" value="F:ATP binding"/>
    <property type="evidence" value="ECO:0007669"/>
    <property type="project" value="UniProtKB-KW"/>
</dbReference>
<dbReference type="Gene3D" id="1.10.510.10">
    <property type="entry name" value="Transferase(Phosphotransferase) domain 1"/>
    <property type="match status" value="1"/>
</dbReference>
<dbReference type="NCBIfam" id="NF047558">
    <property type="entry name" value="TPR_END_plus"/>
    <property type="match status" value="1"/>
</dbReference>
<dbReference type="InterPro" id="IPR011990">
    <property type="entry name" value="TPR-like_helical_dom_sf"/>
</dbReference>
<dbReference type="RefSeq" id="WP_419192193.1">
    <property type="nucleotide sequence ID" value="NZ_CP036287.1"/>
</dbReference>
<dbReference type="InterPro" id="IPR008271">
    <property type="entry name" value="Ser/Thr_kinase_AS"/>
</dbReference>
<keyword evidence="3 9" id="KW-0808">Transferase</keyword>
<dbReference type="InterPro" id="IPR000719">
    <property type="entry name" value="Prot_kinase_dom"/>
</dbReference>
<sequence>MKFGNFEFEPETDRLGEGPQSEVFRAVDARLGRTVALKILRPHVEFDPEAVTRFEREAKHTSALEHPNIATIYEYGQDRGTSYIVMEYLEGRALDRVLADRTLGYEEGLRVALQVGDALELVHKRGLIHRDLKPANIMLLADGTVKLLDFGICRSTGETNITQEGMLVGTVLYMSPEQVRGHELDVRSDVFAFGSVLYHALTGHLPFRGKSFPEVCMAILDGEPRRPSALRSGFPPALEEIILRCLARKPEDRYPDGTAVHAALISVEKDVSGGGRAATAHELRGRLFLAPLGAEPQNEHTASFAGGIRRDLAAELVRSTGLEVELVGSDDPATIEIEGYLLRGRLLLDGHNGTMEYSLRRVGPGSTEAQVTGVAEHVDADEWGLQGQIVRSVIRGVRKELTEQTLPSAAEGDSKRDPELGAALAHQAHEVLHRGTSKHLMSAISTFRRSIEADPSCALAHAGLAEALVRKYLYWDGDRSFLNEALETARRALVVDTTCAEAHTSLGFALAMSGDSDGALREYRLAIQRDNDEWLAHRFMGALLARQGNLKAASPLLRRAIALAPTHIGSYDHLYNVLQRLDRYEEGLEVADRGIEAARAHLRDVPDDQEARLHLSLLLARMGSHDEARAECERARARAPKDGYTLFHIACVLALLGSEDESMDALEEAQSRGYYVRSELWSNTDLDSLRELERFQKLAG</sequence>
<dbReference type="Pfam" id="PF13432">
    <property type="entry name" value="TPR_16"/>
    <property type="match status" value="2"/>
</dbReference>
<keyword evidence="6" id="KW-0067">ATP-binding</keyword>
<accession>A0A518BH53</accession>
<keyword evidence="4" id="KW-0547">Nucleotide-binding</keyword>
<dbReference type="SUPFAM" id="SSF56112">
    <property type="entry name" value="Protein kinase-like (PK-like)"/>
    <property type="match status" value="1"/>
</dbReference>
<evidence type="ECO:0000256" key="2">
    <source>
        <dbReference type="ARBA" id="ARBA00022527"/>
    </source>
</evidence>
<evidence type="ECO:0000256" key="6">
    <source>
        <dbReference type="ARBA" id="ARBA00022840"/>
    </source>
</evidence>
<proteinExistence type="predicted"/>
<protein>
    <recommendedName>
        <fullName evidence="1">non-specific serine/threonine protein kinase</fullName>
        <ecNumber evidence="1">2.7.11.1</ecNumber>
    </recommendedName>
</protein>
<dbReference type="SMART" id="SM00028">
    <property type="entry name" value="TPR"/>
    <property type="match status" value="3"/>
</dbReference>
<dbReference type="PANTHER" id="PTHR43289">
    <property type="entry name" value="MITOGEN-ACTIVATED PROTEIN KINASE KINASE KINASE 20-RELATED"/>
    <property type="match status" value="1"/>
</dbReference>
<dbReference type="KEGG" id="pbap:Pla133_13510"/>
<evidence type="ECO:0000256" key="3">
    <source>
        <dbReference type="ARBA" id="ARBA00022679"/>
    </source>
</evidence>
<reference evidence="9 10" key="1">
    <citation type="submission" date="2019-02" db="EMBL/GenBank/DDBJ databases">
        <title>Deep-cultivation of Planctomycetes and their phenomic and genomic characterization uncovers novel biology.</title>
        <authorList>
            <person name="Wiegand S."/>
            <person name="Jogler M."/>
            <person name="Boedeker C."/>
            <person name="Pinto D."/>
            <person name="Vollmers J."/>
            <person name="Rivas-Marin E."/>
            <person name="Kohn T."/>
            <person name="Peeters S.H."/>
            <person name="Heuer A."/>
            <person name="Rast P."/>
            <person name="Oberbeckmann S."/>
            <person name="Bunk B."/>
            <person name="Jeske O."/>
            <person name="Meyerdierks A."/>
            <person name="Storesund J.E."/>
            <person name="Kallscheuer N."/>
            <person name="Luecker S."/>
            <person name="Lage O.M."/>
            <person name="Pohl T."/>
            <person name="Merkel B.J."/>
            <person name="Hornburger P."/>
            <person name="Mueller R.-W."/>
            <person name="Bruemmer F."/>
            <person name="Labrenz M."/>
            <person name="Spormann A.M."/>
            <person name="Op den Camp H."/>
            <person name="Overmann J."/>
            <person name="Amann R."/>
            <person name="Jetten M.S.M."/>
            <person name="Mascher T."/>
            <person name="Medema M.H."/>
            <person name="Devos D.P."/>
            <person name="Kaster A.-K."/>
            <person name="Ovreas L."/>
            <person name="Rohde M."/>
            <person name="Galperin M.Y."/>
            <person name="Jogler C."/>
        </authorList>
    </citation>
    <scope>NUCLEOTIDE SEQUENCE [LARGE SCALE GENOMIC DNA]</scope>
    <source>
        <strain evidence="9 10">Pla133</strain>
    </source>
</reference>
<dbReference type="Gene3D" id="3.30.200.20">
    <property type="entry name" value="Phosphorylase Kinase, domain 1"/>
    <property type="match status" value="1"/>
</dbReference>
<keyword evidence="2" id="KW-0723">Serine/threonine-protein kinase</keyword>
<dbReference type="PROSITE" id="PS50011">
    <property type="entry name" value="PROTEIN_KINASE_DOM"/>
    <property type="match status" value="1"/>
</dbReference>
<dbReference type="Pfam" id="PF00069">
    <property type="entry name" value="Pkinase"/>
    <property type="match status" value="1"/>
</dbReference>
<dbReference type="Proteomes" id="UP000316921">
    <property type="component" value="Chromosome"/>
</dbReference>
<dbReference type="EC" id="2.7.11.1" evidence="1"/>
<dbReference type="GO" id="GO:0004674">
    <property type="term" value="F:protein serine/threonine kinase activity"/>
    <property type="evidence" value="ECO:0007669"/>
    <property type="project" value="UniProtKB-KW"/>
</dbReference>
<name>A0A518BH53_9BACT</name>
<feature type="repeat" description="TPR" evidence="7">
    <location>
        <begin position="500"/>
        <end position="533"/>
    </location>
</feature>
<keyword evidence="5 9" id="KW-0418">Kinase</keyword>
<dbReference type="SMART" id="SM00220">
    <property type="entry name" value="S_TKc"/>
    <property type="match status" value="1"/>
</dbReference>
<dbReference type="CDD" id="cd14014">
    <property type="entry name" value="STKc_PknB_like"/>
    <property type="match status" value="1"/>
</dbReference>
<dbReference type="FunFam" id="1.10.510.10:FF:000021">
    <property type="entry name" value="Serine/threonine protein kinase"/>
    <property type="match status" value="1"/>
</dbReference>
<dbReference type="AlphaFoldDB" id="A0A518BH53"/>
<dbReference type="EMBL" id="CP036287">
    <property type="protein sequence ID" value="QDU66284.1"/>
    <property type="molecule type" value="Genomic_DNA"/>
</dbReference>
<feature type="domain" description="Protein kinase" evidence="8">
    <location>
        <begin position="9"/>
        <end position="264"/>
    </location>
</feature>